<dbReference type="SUPFAM" id="SSF54292">
    <property type="entry name" value="2Fe-2S ferredoxin-like"/>
    <property type="match status" value="1"/>
</dbReference>
<reference evidence="3 4" key="1">
    <citation type="submission" date="2018-05" db="EMBL/GenBank/DDBJ databases">
        <title>Vibrio limimaris sp. nov., isolated from marine sediment.</title>
        <authorList>
            <person name="Li C.-M."/>
        </authorList>
    </citation>
    <scope>NUCLEOTIDE SEQUENCE [LARGE SCALE GENOMIC DNA]</scope>
    <source>
        <strain evidence="3 4">E4404</strain>
    </source>
</reference>
<dbReference type="Pfam" id="PF03473">
    <property type="entry name" value="MOSC"/>
    <property type="match status" value="1"/>
</dbReference>
<dbReference type="InterPro" id="IPR006058">
    <property type="entry name" value="2Fe2S_fd_BS"/>
</dbReference>
<name>A0A2U3B688_9VIBR</name>
<dbReference type="InterPro" id="IPR001041">
    <property type="entry name" value="2Fe-2S_ferredoxin-type"/>
</dbReference>
<dbReference type="SUPFAM" id="SSF141673">
    <property type="entry name" value="MOSC N-terminal domain-like"/>
    <property type="match status" value="1"/>
</dbReference>
<evidence type="ECO:0000259" key="1">
    <source>
        <dbReference type="PROSITE" id="PS51085"/>
    </source>
</evidence>
<dbReference type="InterPro" id="IPR011037">
    <property type="entry name" value="Pyrv_Knase-like_insert_dom_sf"/>
</dbReference>
<dbReference type="Proteomes" id="UP000245362">
    <property type="component" value="Unassembled WGS sequence"/>
</dbReference>
<dbReference type="PANTHER" id="PTHR14237:SF19">
    <property type="entry name" value="MITOCHONDRIAL AMIDOXIME REDUCING COMPONENT 1"/>
    <property type="match status" value="1"/>
</dbReference>
<keyword evidence="4" id="KW-1185">Reference proteome</keyword>
<evidence type="ECO:0000259" key="2">
    <source>
        <dbReference type="PROSITE" id="PS51340"/>
    </source>
</evidence>
<dbReference type="InterPro" id="IPR005302">
    <property type="entry name" value="MoCF_Sase_C"/>
</dbReference>
<feature type="domain" description="2Fe-2S ferredoxin-type" evidence="1">
    <location>
        <begin position="298"/>
        <end position="382"/>
    </location>
</feature>
<protein>
    <submittedName>
        <fullName evidence="3">(2Fe-2S)-binding protein</fullName>
    </submittedName>
</protein>
<dbReference type="EMBL" id="QFWT01000010">
    <property type="protein sequence ID" value="PWI32311.1"/>
    <property type="molecule type" value="Genomic_DNA"/>
</dbReference>
<dbReference type="RefSeq" id="WP_109320832.1">
    <property type="nucleotide sequence ID" value="NZ_QFWT01000010.1"/>
</dbReference>
<dbReference type="OrthoDB" id="581532at2"/>
<evidence type="ECO:0000313" key="3">
    <source>
        <dbReference type="EMBL" id="PWI32311.1"/>
    </source>
</evidence>
<dbReference type="InterPro" id="IPR012675">
    <property type="entry name" value="Beta-grasp_dom_sf"/>
</dbReference>
<dbReference type="Gene3D" id="3.10.20.30">
    <property type="match status" value="1"/>
</dbReference>
<dbReference type="PANTHER" id="PTHR14237">
    <property type="entry name" value="MOLYBDOPTERIN COFACTOR SULFURASE MOSC"/>
    <property type="match status" value="1"/>
</dbReference>
<sequence length="382" mass="42449">MSAQQPVTLSQINLFPVKSIAGISLSSAWVEKQGLVFDRRFMLALHDGSMVTARKHPKMVKVSATLTAMGMVLSYEDQQPLKLNYADFDMKEADATVWKDAFMAYTTTEEANVWFSGILEQPVQLLFCGEQSNRVREKIGHNVSFADGYPLLVISEASLDELNRRSSENHMMAQFRPNLVVSGDEPFIEDGWKRIRIGEVEFEIVKPCERCILTTVDTEKGTFRVSKEPLKTLLTFRANEQGGTFFGQNMVAKNEGVIRAGDVIEVLETQPKVKYEDKASKKVTAEQKEPSKLAQENRALTVSINSNVFEGNNTETVLEQAEKNGLPIMNSCRAGICGACMVKLESGEVHQPDAPGLWDVDRKAGRVLACCCIPKTDIEISA</sequence>
<organism evidence="3 4">
    <name type="scientific">Vibrio albus</name>
    <dbReference type="NCBI Taxonomy" id="2200953"/>
    <lineage>
        <taxon>Bacteria</taxon>
        <taxon>Pseudomonadati</taxon>
        <taxon>Pseudomonadota</taxon>
        <taxon>Gammaproteobacteria</taxon>
        <taxon>Vibrionales</taxon>
        <taxon>Vibrionaceae</taxon>
        <taxon>Vibrio</taxon>
    </lineage>
</organism>
<accession>A0A2U3B688</accession>
<dbReference type="InterPro" id="IPR005303">
    <property type="entry name" value="MOCOS_middle"/>
</dbReference>
<dbReference type="CDD" id="cd00207">
    <property type="entry name" value="fer2"/>
    <property type="match status" value="1"/>
</dbReference>
<proteinExistence type="predicted"/>
<dbReference type="Pfam" id="PF03476">
    <property type="entry name" value="MOSC_N"/>
    <property type="match status" value="1"/>
</dbReference>
<dbReference type="GO" id="GO:0030170">
    <property type="term" value="F:pyridoxal phosphate binding"/>
    <property type="evidence" value="ECO:0007669"/>
    <property type="project" value="InterPro"/>
</dbReference>
<dbReference type="SUPFAM" id="SSF50800">
    <property type="entry name" value="PK beta-barrel domain-like"/>
    <property type="match status" value="1"/>
</dbReference>
<evidence type="ECO:0000313" key="4">
    <source>
        <dbReference type="Proteomes" id="UP000245362"/>
    </source>
</evidence>
<dbReference type="GO" id="GO:0051537">
    <property type="term" value="F:2 iron, 2 sulfur cluster binding"/>
    <property type="evidence" value="ECO:0007669"/>
    <property type="project" value="InterPro"/>
</dbReference>
<comment type="caution">
    <text evidence="3">The sequence shown here is derived from an EMBL/GenBank/DDBJ whole genome shotgun (WGS) entry which is preliminary data.</text>
</comment>
<dbReference type="PROSITE" id="PS51340">
    <property type="entry name" value="MOSC"/>
    <property type="match status" value="1"/>
</dbReference>
<dbReference type="GO" id="GO:0003824">
    <property type="term" value="F:catalytic activity"/>
    <property type="evidence" value="ECO:0007669"/>
    <property type="project" value="InterPro"/>
</dbReference>
<dbReference type="AlphaFoldDB" id="A0A2U3B688"/>
<dbReference type="PROSITE" id="PS51085">
    <property type="entry name" value="2FE2S_FER_2"/>
    <property type="match status" value="1"/>
</dbReference>
<dbReference type="PROSITE" id="PS00197">
    <property type="entry name" value="2FE2S_FER_1"/>
    <property type="match status" value="1"/>
</dbReference>
<dbReference type="GO" id="GO:0030151">
    <property type="term" value="F:molybdenum ion binding"/>
    <property type="evidence" value="ECO:0007669"/>
    <property type="project" value="InterPro"/>
</dbReference>
<gene>
    <name evidence="3" type="ORF">DI392_16705</name>
</gene>
<dbReference type="InterPro" id="IPR036010">
    <property type="entry name" value="2Fe-2S_ferredoxin-like_sf"/>
</dbReference>
<dbReference type="Pfam" id="PF00111">
    <property type="entry name" value="Fer2"/>
    <property type="match status" value="1"/>
</dbReference>
<feature type="domain" description="MOSC" evidence="2">
    <location>
        <begin position="120"/>
        <end position="267"/>
    </location>
</feature>